<sequence>MSTAAPSRPSVAVLGVGTMGEAVLAGVLRSGWAPDDVVAVVRRDERAAELADRYGVRSVPLAEGAARDVLVVAVKPQQLDDLLASAAPHVRPGALVLSVAAGVPMARLAAALPEGVAVVRAMPNTPALVGAGTTAVSAGPGADEERMALVGELLQGTGDVVVLPEALQDAATAVSGSGPAYVLLLLESLVEAGVHAGLPRATSSRLATGTLAGTAALVRESGEHPSLLRERVTSPGGTTAAGLRRLEERGLRAALLDAVEAARDRARALGA</sequence>
<comment type="catalytic activity">
    <reaction evidence="5">
        <text>L-proline + NAD(+) = (S)-1-pyrroline-5-carboxylate + NADH + 2 H(+)</text>
        <dbReference type="Rhea" id="RHEA:14105"/>
        <dbReference type="ChEBI" id="CHEBI:15378"/>
        <dbReference type="ChEBI" id="CHEBI:17388"/>
        <dbReference type="ChEBI" id="CHEBI:57540"/>
        <dbReference type="ChEBI" id="CHEBI:57945"/>
        <dbReference type="ChEBI" id="CHEBI:60039"/>
        <dbReference type="EC" id="1.5.1.2"/>
    </reaction>
</comment>
<comment type="similarity">
    <text evidence="1 5 8">Belongs to the pyrroline-5-carboxylate reductase family.</text>
</comment>
<dbReference type="PANTHER" id="PTHR11645">
    <property type="entry name" value="PYRROLINE-5-CARBOXYLATE REDUCTASE"/>
    <property type="match status" value="1"/>
</dbReference>
<evidence type="ECO:0000259" key="9">
    <source>
        <dbReference type="Pfam" id="PF03807"/>
    </source>
</evidence>
<evidence type="ECO:0000313" key="12">
    <source>
        <dbReference type="Proteomes" id="UP000555552"/>
    </source>
</evidence>
<dbReference type="RefSeq" id="WP_171203468.1">
    <property type="nucleotide sequence ID" value="NZ_BAAANP010000018.1"/>
</dbReference>
<dbReference type="Pfam" id="PF03807">
    <property type="entry name" value="F420_oxidored"/>
    <property type="match status" value="1"/>
</dbReference>
<accession>A0A849BQL1</accession>
<feature type="domain" description="Pyrroline-5-carboxylate reductase dimerisation" evidence="10">
    <location>
        <begin position="165"/>
        <end position="268"/>
    </location>
</feature>
<dbReference type="InterPro" id="IPR036291">
    <property type="entry name" value="NAD(P)-bd_dom_sf"/>
</dbReference>
<evidence type="ECO:0000256" key="2">
    <source>
        <dbReference type="ARBA" id="ARBA00022857"/>
    </source>
</evidence>
<comment type="pathway">
    <text evidence="5 8">Amino-acid biosynthesis; L-proline biosynthesis; L-proline from L-glutamate 5-semialdehyde: step 1/1.</text>
</comment>
<evidence type="ECO:0000259" key="10">
    <source>
        <dbReference type="Pfam" id="PF14748"/>
    </source>
</evidence>
<dbReference type="InterPro" id="IPR008927">
    <property type="entry name" value="6-PGluconate_DH-like_C_sf"/>
</dbReference>
<reference evidence="11 12" key="1">
    <citation type="submission" date="2020-05" db="EMBL/GenBank/DDBJ databases">
        <title>MicrobeNet Type strains.</title>
        <authorList>
            <person name="Nicholson A.C."/>
        </authorList>
    </citation>
    <scope>NUCLEOTIDE SEQUENCE [LARGE SCALE GENOMIC DNA]</scope>
    <source>
        <strain evidence="11 12">JCM 14547</strain>
    </source>
</reference>
<evidence type="ECO:0000256" key="6">
    <source>
        <dbReference type="NCBIfam" id="TIGR00112"/>
    </source>
</evidence>
<feature type="domain" description="Pyrroline-5-carboxylate reductase catalytic N-terminal" evidence="9">
    <location>
        <begin position="11"/>
        <end position="102"/>
    </location>
</feature>
<dbReference type="Pfam" id="PF14748">
    <property type="entry name" value="P5CR_dimer"/>
    <property type="match status" value="1"/>
</dbReference>
<evidence type="ECO:0000256" key="7">
    <source>
        <dbReference type="PIRSR" id="PIRSR000193-1"/>
    </source>
</evidence>
<gene>
    <name evidence="5 11" type="primary">proC</name>
    <name evidence="11" type="ORF">HLB09_11295</name>
</gene>
<evidence type="ECO:0000256" key="4">
    <source>
        <dbReference type="ARBA" id="ARBA00058118"/>
    </source>
</evidence>
<dbReference type="PANTHER" id="PTHR11645:SF0">
    <property type="entry name" value="PYRROLINE-5-CARBOXYLATE REDUCTASE 3"/>
    <property type="match status" value="1"/>
</dbReference>
<feature type="binding site" evidence="7">
    <location>
        <begin position="73"/>
        <end position="76"/>
    </location>
    <ligand>
        <name>NADP(+)</name>
        <dbReference type="ChEBI" id="CHEBI:58349"/>
    </ligand>
</feature>
<dbReference type="InterPro" id="IPR053790">
    <property type="entry name" value="P5CR-like_CS"/>
</dbReference>
<dbReference type="AlphaFoldDB" id="A0A849BQL1"/>
<dbReference type="GO" id="GO:0005737">
    <property type="term" value="C:cytoplasm"/>
    <property type="evidence" value="ECO:0007669"/>
    <property type="project" value="UniProtKB-SubCell"/>
</dbReference>
<evidence type="ECO:0000256" key="8">
    <source>
        <dbReference type="RuleBase" id="RU003903"/>
    </source>
</evidence>
<keyword evidence="5 8" id="KW-0641">Proline biosynthesis</keyword>
<dbReference type="EMBL" id="JABEMA010000176">
    <property type="protein sequence ID" value="NNH23663.1"/>
    <property type="molecule type" value="Genomic_DNA"/>
</dbReference>
<comment type="subcellular location">
    <subcellularLocation>
        <location evidence="5">Cytoplasm</location>
    </subcellularLocation>
</comment>
<comment type="catalytic activity">
    <reaction evidence="5 8">
        <text>L-proline + NADP(+) = (S)-1-pyrroline-5-carboxylate + NADPH + 2 H(+)</text>
        <dbReference type="Rhea" id="RHEA:14109"/>
        <dbReference type="ChEBI" id="CHEBI:15378"/>
        <dbReference type="ChEBI" id="CHEBI:17388"/>
        <dbReference type="ChEBI" id="CHEBI:57783"/>
        <dbReference type="ChEBI" id="CHEBI:58349"/>
        <dbReference type="ChEBI" id="CHEBI:60039"/>
        <dbReference type="EC" id="1.5.1.2"/>
    </reaction>
</comment>
<evidence type="ECO:0000256" key="3">
    <source>
        <dbReference type="ARBA" id="ARBA00023002"/>
    </source>
</evidence>
<dbReference type="InterPro" id="IPR000304">
    <property type="entry name" value="Pyrroline-COOH_reductase"/>
</dbReference>
<dbReference type="UniPathway" id="UPA00098">
    <property type="reaction ID" value="UER00361"/>
</dbReference>
<dbReference type="GO" id="GO:0055129">
    <property type="term" value="P:L-proline biosynthetic process"/>
    <property type="evidence" value="ECO:0007669"/>
    <property type="project" value="UniProtKB-UniRule"/>
</dbReference>
<keyword evidence="5 8" id="KW-0028">Amino-acid biosynthesis</keyword>
<dbReference type="Gene3D" id="3.40.50.720">
    <property type="entry name" value="NAD(P)-binding Rossmann-like Domain"/>
    <property type="match status" value="1"/>
</dbReference>
<dbReference type="PROSITE" id="PS00521">
    <property type="entry name" value="P5CR"/>
    <property type="match status" value="1"/>
</dbReference>
<dbReference type="GO" id="GO:0004735">
    <property type="term" value="F:pyrroline-5-carboxylate reductase activity"/>
    <property type="evidence" value="ECO:0007669"/>
    <property type="project" value="UniProtKB-UniRule"/>
</dbReference>
<dbReference type="HAMAP" id="MF_01925">
    <property type="entry name" value="P5C_reductase"/>
    <property type="match status" value="1"/>
</dbReference>
<dbReference type="PIRSF" id="PIRSF000193">
    <property type="entry name" value="Pyrrol-5-carb_rd"/>
    <property type="match status" value="1"/>
</dbReference>
<dbReference type="FunFam" id="1.10.3730.10:FF:000001">
    <property type="entry name" value="Pyrroline-5-carboxylate reductase"/>
    <property type="match status" value="1"/>
</dbReference>
<dbReference type="InterPro" id="IPR029036">
    <property type="entry name" value="P5CR_dimer"/>
</dbReference>
<keyword evidence="3 5" id="KW-0560">Oxidoreductase</keyword>
<dbReference type="EC" id="1.5.1.2" evidence="5 6"/>
<protein>
    <recommendedName>
        <fullName evidence="5 6">Pyrroline-5-carboxylate reductase</fullName>
        <shortName evidence="5">P5C reductase</shortName>
        <shortName evidence="5">P5CR</shortName>
        <ecNumber evidence="5 6">1.5.1.2</ecNumber>
    </recommendedName>
    <alternativeName>
        <fullName evidence="5">PCA reductase</fullName>
    </alternativeName>
</protein>
<dbReference type="SUPFAM" id="SSF48179">
    <property type="entry name" value="6-phosphogluconate dehydrogenase C-terminal domain-like"/>
    <property type="match status" value="1"/>
</dbReference>
<name>A0A849BQL1_9ACTN</name>
<keyword evidence="2 5" id="KW-0521">NADP</keyword>
<keyword evidence="5" id="KW-0963">Cytoplasm</keyword>
<keyword evidence="12" id="KW-1185">Reference proteome</keyword>
<evidence type="ECO:0000256" key="1">
    <source>
        <dbReference type="ARBA" id="ARBA00005525"/>
    </source>
</evidence>
<evidence type="ECO:0000256" key="5">
    <source>
        <dbReference type="HAMAP-Rule" id="MF_01925"/>
    </source>
</evidence>
<comment type="caution">
    <text evidence="11">The sequence shown here is derived from an EMBL/GenBank/DDBJ whole genome shotgun (WGS) entry which is preliminary data.</text>
</comment>
<comment type="function">
    <text evidence="4 5">Catalyzes the reduction of 1-pyrroline-5-carboxylate (PCA) to L-proline.</text>
</comment>
<organism evidence="11 12">
    <name type="scientific">Pseudokineococcus marinus</name>
    <dbReference type="NCBI Taxonomy" id="351215"/>
    <lineage>
        <taxon>Bacteria</taxon>
        <taxon>Bacillati</taxon>
        <taxon>Actinomycetota</taxon>
        <taxon>Actinomycetes</taxon>
        <taxon>Kineosporiales</taxon>
        <taxon>Kineosporiaceae</taxon>
        <taxon>Pseudokineococcus</taxon>
    </lineage>
</organism>
<proteinExistence type="inferred from homology"/>
<dbReference type="Gene3D" id="1.10.3730.10">
    <property type="entry name" value="ProC C-terminal domain-like"/>
    <property type="match status" value="1"/>
</dbReference>
<dbReference type="InterPro" id="IPR028939">
    <property type="entry name" value="P5C_Rdtase_cat_N"/>
</dbReference>
<feature type="binding site" evidence="7">
    <location>
        <begin position="14"/>
        <end position="19"/>
    </location>
    <ligand>
        <name>NADP(+)</name>
        <dbReference type="ChEBI" id="CHEBI:58349"/>
    </ligand>
</feature>
<dbReference type="Proteomes" id="UP000555552">
    <property type="component" value="Unassembled WGS sequence"/>
</dbReference>
<dbReference type="NCBIfam" id="TIGR00112">
    <property type="entry name" value="proC"/>
    <property type="match status" value="1"/>
</dbReference>
<evidence type="ECO:0000313" key="11">
    <source>
        <dbReference type="EMBL" id="NNH23663.1"/>
    </source>
</evidence>
<dbReference type="SUPFAM" id="SSF51735">
    <property type="entry name" value="NAD(P)-binding Rossmann-fold domains"/>
    <property type="match status" value="1"/>
</dbReference>